<dbReference type="SUPFAM" id="SSF52935">
    <property type="entry name" value="PK C-terminal domain-like"/>
    <property type="match status" value="1"/>
</dbReference>
<dbReference type="EC" id="2.7.1.40" evidence="4 13"/>
<dbReference type="Pfam" id="PF02887">
    <property type="entry name" value="PK_C"/>
    <property type="match status" value="1"/>
</dbReference>
<evidence type="ECO:0000256" key="12">
    <source>
        <dbReference type="ARBA" id="ARBA00023317"/>
    </source>
</evidence>
<keyword evidence="18" id="KW-1185">Reference proteome</keyword>
<dbReference type="PRINTS" id="PR01050">
    <property type="entry name" value="PYRUVTKNASE"/>
</dbReference>
<comment type="similarity">
    <text evidence="3 14">Belongs to the pyruvate kinase family.</text>
</comment>
<comment type="cofactor">
    <cofactor evidence="1">
        <name>K(+)</name>
        <dbReference type="ChEBI" id="CHEBI:29103"/>
    </cofactor>
</comment>
<evidence type="ECO:0000313" key="17">
    <source>
        <dbReference type="EMBL" id="MEM0515214.1"/>
    </source>
</evidence>
<keyword evidence="10 14" id="KW-0460">Magnesium</keyword>
<evidence type="ECO:0000313" key="18">
    <source>
        <dbReference type="Proteomes" id="UP001447008"/>
    </source>
</evidence>
<dbReference type="InterPro" id="IPR011037">
    <property type="entry name" value="Pyrv_Knase-like_insert_dom_sf"/>
</dbReference>
<keyword evidence="7" id="KW-0547">Nucleotide-binding</keyword>
<reference evidence="17 18" key="1">
    <citation type="submission" date="2024-03" db="EMBL/GenBank/DDBJ databases">
        <title>Pseudoalteromonas qingdaonensis sp. nov., isolated from the intestines of marine benthic organisms.</title>
        <authorList>
            <person name="Lin X."/>
            <person name="Fang S."/>
            <person name="Hu X."/>
        </authorList>
    </citation>
    <scope>NUCLEOTIDE SEQUENCE [LARGE SCALE GENOMIC DNA]</scope>
    <source>
        <strain evidence="17 18">YIC-827</strain>
    </source>
</reference>
<keyword evidence="8 14" id="KW-0418">Kinase</keyword>
<evidence type="ECO:0000259" key="16">
    <source>
        <dbReference type="Pfam" id="PF02887"/>
    </source>
</evidence>
<evidence type="ECO:0000256" key="4">
    <source>
        <dbReference type="ARBA" id="ARBA00012142"/>
    </source>
</evidence>
<evidence type="ECO:0000256" key="2">
    <source>
        <dbReference type="ARBA" id="ARBA00004997"/>
    </source>
</evidence>
<evidence type="ECO:0000256" key="14">
    <source>
        <dbReference type="RuleBase" id="RU000504"/>
    </source>
</evidence>
<dbReference type="Gene3D" id="3.40.1380.20">
    <property type="entry name" value="Pyruvate kinase, C-terminal domain"/>
    <property type="match status" value="1"/>
</dbReference>
<dbReference type="Proteomes" id="UP001447008">
    <property type="component" value="Unassembled WGS sequence"/>
</dbReference>
<feature type="domain" description="Pyruvate kinase C-terminal" evidence="16">
    <location>
        <begin position="360"/>
        <end position="475"/>
    </location>
</feature>
<evidence type="ECO:0000256" key="8">
    <source>
        <dbReference type="ARBA" id="ARBA00022777"/>
    </source>
</evidence>
<evidence type="ECO:0000259" key="15">
    <source>
        <dbReference type="Pfam" id="PF00224"/>
    </source>
</evidence>
<feature type="domain" description="Pyruvate kinase barrel" evidence="15">
    <location>
        <begin position="3"/>
        <end position="328"/>
    </location>
</feature>
<keyword evidence="12 17" id="KW-0670">Pyruvate</keyword>
<dbReference type="GO" id="GO:0016301">
    <property type="term" value="F:kinase activity"/>
    <property type="evidence" value="ECO:0007669"/>
    <property type="project" value="UniProtKB-KW"/>
</dbReference>
<proteinExistence type="inferred from homology"/>
<accession>A0ABU9MVA0</accession>
<evidence type="ECO:0000256" key="9">
    <source>
        <dbReference type="ARBA" id="ARBA00022840"/>
    </source>
</evidence>
<organism evidence="17 18">
    <name type="scientific">Pseudoalteromonas qingdaonensis</name>
    <dbReference type="NCBI Taxonomy" id="3131913"/>
    <lineage>
        <taxon>Bacteria</taxon>
        <taxon>Pseudomonadati</taxon>
        <taxon>Pseudomonadota</taxon>
        <taxon>Gammaproteobacteria</taxon>
        <taxon>Alteromonadales</taxon>
        <taxon>Pseudoalteromonadaceae</taxon>
        <taxon>Pseudoalteromonas</taxon>
    </lineage>
</organism>
<dbReference type="SUPFAM" id="SSF51621">
    <property type="entry name" value="Phosphoenolpyruvate/pyruvate domain"/>
    <property type="match status" value="1"/>
</dbReference>
<comment type="caution">
    <text evidence="17">The sequence shown here is derived from an EMBL/GenBank/DDBJ whole genome shotgun (WGS) entry which is preliminary data.</text>
</comment>
<dbReference type="InterPro" id="IPR015813">
    <property type="entry name" value="Pyrv/PenolPyrv_kinase-like_dom"/>
</dbReference>
<dbReference type="Gene3D" id="2.40.33.10">
    <property type="entry name" value="PK beta-barrel domain-like"/>
    <property type="match status" value="1"/>
</dbReference>
<gene>
    <name evidence="17" type="primary">pyk</name>
    <name evidence="17" type="ORF">WCN91_07195</name>
</gene>
<dbReference type="InterPro" id="IPR040442">
    <property type="entry name" value="Pyrv_kinase-like_dom_sf"/>
</dbReference>
<dbReference type="GO" id="GO:0004743">
    <property type="term" value="F:pyruvate kinase activity"/>
    <property type="evidence" value="ECO:0007669"/>
    <property type="project" value="UniProtKB-EC"/>
</dbReference>
<dbReference type="PROSITE" id="PS00110">
    <property type="entry name" value="PYRUVATE_KINASE"/>
    <property type="match status" value="1"/>
</dbReference>
<dbReference type="InterPro" id="IPR001697">
    <property type="entry name" value="Pyr_Knase"/>
</dbReference>
<dbReference type="InterPro" id="IPR018209">
    <property type="entry name" value="Pyrv_Knase_AS"/>
</dbReference>
<keyword evidence="5 14" id="KW-0808">Transferase</keyword>
<dbReference type="InterPro" id="IPR015793">
    <property type="entry name" value="Pyrv_Knase_brl"/>
</dbReference>
<dbReference type="SUPFAM" id="SSF50800">
    <property type="entry name" value="PK beta-barrel domain-like"/>
    <property type="match status" value="1"/>
</dbReference>
<dbReference type="NCBIfam" id="TIGR01064">
    <property type="entry name" value="pyruv_kin"/>
    <property type="match status" value="1"/>
</dbReference>
<keyword evidence="11 14" id="KW-0324">Glycolysis</keyword>
<evidence type="ECO:0000256" key="13">
    <source>
        <dbReference type="NCBIfam" id="TIGR01064"/>
    </source>
</evidence>
<dbReference type="PANTHER" id="PTHR11817">
    <property type="entry name" value="PYRUVATE KINASE"/>
    <property type="match status" value="1"/>
</dbReference>
<evidence type="ECO:0000256" key="3">
    <source>
        <dbReference type="ARBA" id="ARBA00008663"/>
    </source>
</evidence>
<evidence type="ECO:0000256" key="10">
    <source>
        <dbReference type="ARBA" id="ARBA00022842"/>
    </source>
</evidence>
<protein>
    <recommendedName>
        <fullName evidence="4 13">Pyruvate kinase</fullName>
        <ecNumber evidence="4 13">2.7.1.40</ecNumber>
    </recommendedName>
</protein>
<evidence type="ECO:0000256" key="5">
    <source>
        <dbReference type="ARBA" id="ARBA00022679"/>
    </source>
</evidence>
<comment type="pathway">
    <text evidence="2 14">Carbohydrate degradation; glycolysis; pyruvate from D-glyceraldehyde 3-phosphate: step 5/5.</text>
</comment>
<keyword evidence="9" id="KW-0067">ATP-binding</keyword>
<dbReference type="InterPro" id="IPR015806">
    <property type="entry name" value="Pyrv_Knase_insert_dom_sf"/>
</dbReference>
<evidence type="ECO:0000256" key="1">
    <source>
        <dbReference type="ARBA" id="ARBA00001958"/>
    </source>
</evidence>
<sequence>MLRRTKIVATLGPATDRDNNLEKIIRAGANVVRLNFSHGKAADHQERADAVRDIASRLGVHVAILADLQGPKIRVSTFKDGKVTLTPGEKFILDADLGPEQGDVNAVGIDYKELPQDVKTDDLLLLNDGLIQLTVDHVEGNKVHCIVKVGGVLSNNKGINRLGGGLTAPAFTDKDKEDLITATKIGVDYIAVSFPRSGEDMRYVRSLAEKAGSTAQLLAKIERAEAVESVEAIDDIILASDAVMVARGDLGVEIGDAELVGKQKTIINRARSLNRVVITATQMMESMIDNPMPTRAEVMDVANAVLDGTDAVMLSAETAAGDYPEQTVATMARVCLGAESQKETHISKHRLDSMFADNAETIALSAMYAANHLGTVKAIVALTESGNTAKLMSRISSGLPIYSLSRHKKTLGQSALYRGVYPVHFDSSLYEKEEIANQALSRLVELGDLQQGDTVILTHGDMMETVGATNTLKIVTVQ</sequence>
<evidence type="ECO:0000256" key="7">
    <source>
        <dbReference type="ARBA" id="ARBA00022741"/>
    </source>
</evidence>
<name>A0ABU9MVA0_9GAMM</name>
<keyword evidence="6" id="KW-0479">Metal-binding</keyword>
<dbReference type="InterPro" id="IPR015795">
    <property type="entry name" value="Pyrv_Knase_C"/>
</dbReference>
<evidence type="ECO:0000256" key="6">
    <source>
        <dbReference type="ARBA" id="ARBA00022723"/>
    </source>
</evidence>
<dbReference type="Gene3D" id="3.20.20.60">
    <property type="entry name" value="Phosphoenolpyruvate-binding domains"/>
    <property type="match status" value="1"/>
</dbReference>
<evidence type="ECO:0000256" key="11">
    <source>
        <dbReference type="ARBA" id="ARBA00023152"/>
    </source>
</evidence>
<dbReference type="NCBIfam" id="NF004491">
    <property type="entry name" value="PRK05826.1"/>
    <property type="match status" value="1"/>
</dbReference>
<dbReference type="InterPro" id="IPR036918">
    <property type="entry name" value="Pyrv_Knase_C_sf"/>
</dbReference>
<dbReference type="Pfam" id="PF00224">
    <property type="entry name" value="PK"/>
    <property type="match status" value="1"/>
</dbReference>
<dbReference type="RefSeq" id="WP_342677677.1">
    <property type="nucleotide sequence ID" value="NZ_JBCGCU010000006.1"/>
</dbReference>
<comment type="catalytic activity">
    <reaction evidence="14">
        <text>pyruvate + ATP = phosphoenolpyruvate + ADP + H(+)</text>
        <dbReference type="Rhea" id="RHEA:18157"/>
        <dbReference type="ChEBI" id="CHEBI:15361"/>
        <dbReference type="ChEBI" id="CHEBI:15378"/>
        <dbReference type="ChEBI" id="CHEBI:30616"/>
        <dbReference type="ChEBI" id="CHEBI:58702"/>
        <dbReference type="ChEBI" id="CHEBI:456216"/>
        <dbReference type="EC" id="2.7.1.40"/>
    </reaction>
</comment>
<dbReference type="EMBL" id="JBCGCU010000006">
    <property type="protein sequence ID" value="MEM0515214.1"/>
    <property type="molecule type" value="Genomic_DNA"/>
</dbReference>